<dbReference type="CDD" id="cd09917">
    <property type="entry name" value="F-box_SF"/>
    <property type="match status" value="1"/>
</dbReference>
<name>A0AAJ0CGJ4_9HYPO</name>
<evidence type="ECO:0000313" key="3">
    <source>
        <dbReference type="Proteomes" id="UP001251528"/>
    </source>
</evidence>
<reference evidence="2" key="1">
    <citation type="submission" date="2023-06" db="EMBL/GenBank/DDBJ databases">
        <title>Conoideocrella luteorostrata (Hypocreales: Clavicipitaceae), a potential biocontrol fungus for elongate hemlock scale in United States Christmas tree production areas.</title>
        <authorList>
            <person name="Barrett H."/>
            <person name="Lovett B."/>
            <person name="Macias A.M."/>
            <person name="Stajich J.E."/>
            <person name="Kasson M.T."/>
        </authorList>
    </citation>
    <scope>NUCLEOTIDE SEQUENCE</scope>
    <source>
        <strain evidence="2">ARSEF 14590</strain>
    </source>
</reference>
<gene>
    <name evidence="2" type="ORF">QQS21_009637</name>
</gene>
<evidence type="ECO:0000313" key="2">
    <source>
        <dbReference type="EMBL" id="KAK2592670.1"/>
    </source>
</evidence>
<organism evidence="2 3">
    <name type="scientific">Conoideocrella luteorostrata</name>
    <dbReference type="NCBI Taxonomy" id="1105319"/>
    <lineage>
        <taxon>Eukaryota</taxon>
        <taxon>Fungi</taxon>
        <taxon>Dikarya</taxon>
        <taxon>Ascomycota</taxon>
        <taxon>Pezizomycotina</taxon>
        <taxon>Sordariomycetes</taxon>
        <taxon>Hypocreomycetidae</taxon>
        <taxon>Hypocreales</taxon>
        <taxon>Clavicipitaceae</taxon>
        <taxon>Conoideocrella</taxon>
    </lineage>
</organism>
<dbReference type="EMBL" id="JASWJB010000253">
    <property type="protein sequence ID" value="KAK2592670.1"/>
    <property type="molecule type" value="Genomic_DNA"/>
</dbReference>
<dbReference type="Pfam" id="PF12937">
    <property type="entry name" value="F-box-like"/>
    <property type="match status" value="1"/>
</dbReference>
<feature type="domain" description="F-box" evidence="1">
    <location>
        <begin position="114"/>
        <end position="162"/>
    </location>
</feature>
<dbReference type="InterPro" id="IPR036047">
    <property type="entry name" value="F-box-like_dom_sf"/>
</dbReference>
<sequence length="548" mass="63345">MAEIPYFLRKRSSFEQHSSFISGIRSKYPRHGTNAPPVPILIATPSTAAKEQFAILKTTSLVAIKHYYDWLRPMFKKITSNFFKFVSKVSRRKTHSSDGPELQSTISLVTSHYEVHLMVLPNEIILQIMGYLPPCSLYCLRQTSSLFMALFDLQLFKIYHKKSISFSNHAGFDLQILCASEQDAVASYLHHDMFCSSCLAAEGAGIIDTRLKALRRLQYCNGCERQHINALFFPEDGEEQDNNSGGRTCIGLHGHITLCSHRSCKPTTWQELGPHVRPFENCYVYKSACTDLSHQPEWKHNDHVYLGGTPFPRLIVSRSWDHVSLSDWNRPPIFQIGYGWDLPLLEVNYRTAPPLAVIQERLCTLVENAFHTYRPCQHITTKEIQDFAQSGICECFRKYVWFTCYDFLKGCKCGRQTTLQCRVCGAVYMWLFFADQVVFSMRYIWTVQRPTSLGWLGLINKGKLFTERNKHVLWCDAPQCRTNKKGRWETLIQEDAKREAYEILGGRSGDNEDSSESAWFDISDEGYTECWDYREMWKASQMGFLRSW</sequence>
<dbReference type="PROSITE" id="PS50181">
    <property type="entry name" value="FBOX"/>
    <property type="match status" value="1"/>
</dbReference>
<comment type="caution">
    <text evidence="2">The sequence shown here is derived from an EMBL/GenBank/DDBJ whole genome shotgun (WGS) entry which is preliminary data.</text>
</comment>
<proteinExistence type="predicted"/>
<dbReference type="AlphaFoldDB" id="A0AAJ0CGJ4"/>
<accession>A0AAJ0CGJ4</accession>
<protein>
    <recommendedName>
        <fullName evidence="1">F-box domain-containing protein</fullName>
    </recommendedName>
</protein>
<dbReference type="SUPFAM" id="SSF81383">
    <property type="entry name" value="F-box domain"/>
    <property type="match status" value="1"/>
</dbReference>
<dbReference type="Proteomes" id="UP001251528">
    <property type="component" value="Unassembled WGS sequence"/>
</dbReference>
<dbReference type="InterPro" id="IPR001810">
    <property type="entry name" value="F-box_dom"/>
</dbReference>
<evidence type="ECO:0000259" key="1">
    <source>
        <dbReference type="PROSITE" id="PS50181"/>
    </source>
</evidence>
<keyword evidence="3" id="KW-1185">Reference proteome</keyword>